<feature type="transmembrane region" description="Helical" evidence="2">
    <location>
        <begin position="125"/>
        <end position="149"/>
    </location>
</feature>
<dbReference type="EMBL" id="PJQM01003773">
    <property type="protein sequence ID" value="RCH87174.1"/>
    <property type="molecule type" value="Genomic_DNA"/>
</dbReference>
<evidence type="ECO:0000256" key="1">
    <source>
        <dbReference type="SAM" id="MobiDB-lite"/>
    </source>
</evidence>
<feature type="compositionally biased region" description="Polar residues" evidence="1">
    <location>
        <begin position="553"/>
        <end position="572"/>
    </location>
</feature>
<feature type="compositionally biased region" description="Low complexity" evidence="1">
    <location>
        <begin position="538"/>
        <end position="552"/>
    </location>
</feature>
<keyword evidence="2" id="KW-1133">Transmembrane helix</keyword>
<dbReference type="InterPro" id="IPR018827">
    <property type="entry name" value="YTP1_C"/>
</dbReference>
<keyword evidence="2" id="KW-0472">Membrane</keyword>
<sequence>MDTTSVHPFSTHVPFKQPIVITHYLSMVIAFLGCYPLLLTQHIRRQKAYIFTASIVFASVGFISGSFIQLEQNATTIVFHVVALLLLCLVVMQGILAVYRSTLIAEQCPQLHTLLTKCLHTVPKWVDLVLGWLILIIAFSYLTLAALVFTESCGHQDQQAQCLMPLAMGTGFLLYGTLILLHLLAIIKLPRPSTPEYYEGIIMTVWGCISLVLADTPILGTEWRAINLGLLWFTGGLFSISLSVQTWIPALRERNIINALIVCFTGRAIVAGLTQVDDPYAAQVHTMLGYVLIVGAIARLTQIVFRKSPADNLPHRMFQQNTDTTNMLEEEEEEEKDAKSPKCKHKFIFVSITLVTGLLAALLAICSGILLMGANIGWIRYMRFYIQDPATYVNITCAVAFLWSAYVFGLCSIYKNLKTRNAIREYEYLELENTTDYNRYPEHDEPWMHVPISPTTTLSPTMSPIIIPSHDLPTKPDAEKTIRPSQYRAKRRSLLVQTPTTTPVTRTRSSSMYGVGGVLPDEYAVKPTVDPSFRRSWRSSTSSTLGSASMDSGPNSPSFTEQQQLKAFSISSQEEDNYPSDHTEHQRSVHKTESGKRKERRLISTNSDDHDAKNEIVSSNSSGTNRGRYQYQRNSSLGQAKK</sequence>
<proteinExistence type="predicted"/>
<dbReference type="PANTHER" id="PTHR31685">
    <property type="entry name" value="INTEGRAL MEMBRANE PROTEIN (AFU_ORTHOLOGUE AFUA_6G12730)-RELATED"/>
    <property type="match status" value="1"/>
</dbReference>
<feature type="transmembrane region" description="Helical" evidence="2">
    <location>
        <begin position="392"/>
        <end position="414"/>
    </location>
</feature>
<reference evidence="4 5" key="1">
    <citation type="journal article" date="2018" name="G3 (Bethesda)">
        <title>Phylogenetic and Phylogenomic Definition of Rhizopus Species.</title>
        <authorList>
            <person name="Gryganskyi A.P."/>
            <person name="Golan J."/>
            <person name="Dolatabadi S."/>
            <person name="Mondo S."/>
            <person name="Robb S."/>
            <person name="Idnurm A."/>
            <person name="Muszewska A."/>
            <person name="Steczkiewicz K."/>
            <person name="Masonjones S."/>
            <person name="Liao H.L."/>
            <person name="Gajdeczka M.T."/>
            <person name="Anike F."/>
            <person name="Vuek A."/>
            <person name="Anishchenko I.M."/>
            <person name="Voigt K."/>
            <person name="de Hoog G.S."/>
            <person name="Smith M.E."/>
            <person name="Heitman J."/>
            <person name="Vilgalys R."/>
            <person name="Stajich J.E."/>
        </authorList>
    </citation>
    <scope>NUCLEOTIDE SEQUENCE [LARGE SCALE GENOMIC DNA]</scope>
    <source>
        <strain evidence="4 5">LSU 92-RS-03</strain>
    </source>
</reference>
<organism evidence="4 5">
    <name type="scientific">Rhizopus stolonifer</name>
    <name type="common">Rhizopus nigricans</name>
    <dbReference type="NCBI Taxonomy" id="4846"/>
    <lineage>
        <taxon>Eukaryota</taxon>
        <taxon>Fungi</taxon>
        <taxon>Fungi incertae sedis</taxon>
        <taxon>Mucoromycota</taxon>
        <taxon>Mucoromycotina</taxon>
        <taxon>Mucoromycetes</taxon>
        <taxon>Mucorales</taxon>
        <taxon>Mucorineae</taxon>
        <taxon>Rhizopodaceae</taxon>
        <taxon>Rhizopus</taxon>
    </lineage>
</organism>
<feature type="transmembrane region" description="Helical" evidence="2">
    <location>
        <begin position="347"/>
        <end position="372"/>
    </location>
</feature>
<dbReference type="Proteomes" id="UP000253551">
    <property type="component" value="Unassembled WGS sequence"/>
</dbReference>
<keyword evidence="2" id="KW-0812">Transmembrane</keyword>
<accession>A0A367JB59</accession>
<feature type="transmembrane region" description="Helical" evidence="2">
    <location>
        <begin position="256"/>
        <end position="274"/>
    </location>
</feature>
<dbReference type="Pfam" id="PF10355">
    <property type="entry name" value="Ytp1"/>
    <property type="match status" value="1"/>
</dbReference>
<dbReference type="PANTHER" id="PTHR31685:SF2">
    <property type="entry name" value="PROTEIN YTP1"/>
    <property type="match status" value="1"/>
</dbReference>
<feature type="transmembrane region" description="Helical" evidence="2">
    <location>
        <begin position="201"/>
        <end position="219"/>
    </location>
</feature>
<feature type="domain" description="Protein YTP1-like C-terminal" evidence="3">
    <location>
        <begin position="144"/>
        <end position="414"/>
    </location>
</feature>
<protein>
    <recommendedName>
        <fullName evidence="3">Protein YTP1-like C-terminal domain-containing protein</fullName>
    </recommendedName>
</protein>
<comment type="caution">
    <text evidence="4">The sequence shown here is derived from an EMBL/GenBank/DDBJ whole genome shotgun (WGS) entry which is preliminary data.</text>
</comment>
<dbReference type="AlphaFoldDB" id="A0A367JB59"/>
<feature type="transmembrane region" description="Helical" evidence="2">
    <location>
        <begin position="225"/>
        <end position="244"/>
    </location>
</feature>
<keyword evidence="5" id="KW-1185">Reference proteome</keyword>
<feature type="transmembrane region" description="Helical" evidence="2">
    <location>
        <begin position="50"/>
        <end position="70"/>
    </location>
</feature>
<feature type="compositionally biased region" description="Polar residues" evidence="1">
    <location>
        <begin position="616"/>
        <end position="642"/>
    </location>
</feature>
<evidence type="ECO:0000313" key="4">
    <source>
        <dbReference type="EMBL" id="RCH87174.1"/>
    </source>
</evidence>
<feature type="transmembrane region" description="Helical" evidence="2">
    <location>
        <begin position="20"/>
        <end position="38"/>
    </location>
</feature>
<dbReference type="STRING" id="4846.A0A367JB59"/>
<feature type="compositionally biased region" description="Low complexity" evidence="1">
    <location>
        <begin position="499"/>
        <end position="511"/>
    </location>
</feature>
<evidence type="ECO:0000259" key="3">
    <source>
        <dbReference type="Pfam" id="PF10355"/>
    </source>
</evidence>
<dbReference type="OrthoDB" id="4469696at2759"/>
<feature type="transmembrane region" description="Helical" evidence="2">
    <location>
        <begin position="76"/>
        <end position="99"/>
    </location>
</feature>
<evidence type="ECO:0000256" key="2">
    <source>
        <dbReference type="SAM" id="Phobius"/>
    </source>
</evidence>
<feature type="compositionally biased region" description="Basic and acidic residues" evidence="1">
    <location>
        <begin position="579"/>
        <end position="596"/>
    </location>
</feature>
<gene>
    <name evidence="4" type="ORF">CU098_004931</name>
</gene>
<evidence type="ECO:0000313" key="5">
    <source>
        <dbReference type="Proteomes" id="UP000253551"/>
    </source>
</evidence>
<feature type="transmembrane region" description="Helical" evidence="2">
    <location>
        <begin position="169"/>
        <end position="189"/>
    </location>
</feature>
<feature type="region of interest" description="Disordered" evidence="1">
    <location>
        <begin position="499"/>
        <end position="642"/>
    </location>
</feature>
<name>A0A367JB59_RHIST</name>
<feature type="transmembrane region" description="Helical" evidence="2">
    <location>
        <begin position="280"/>
        <end position="298"/>
    </location>
</feature>